<evidence type="ECO:0000313" key="1">
    <source>
        <dbReference type="EMBL" id="KAI0086705.1"/>
    </source>
</evidence>
<organism evidence="1 2">
    <name type="scientific">Irpex rosettiformis</name>
    <dbReference type="NCBI Taxonomy" id="378272"/>
    <lineage>
        <taxon>Eukaryota</taxon>
        <taxon>Fungi</taxon>
        <taxon>Dikarya</taxon>
        <taxon>Basidiomycota</taxon>
        <taxon>Agaricomycotina</taxon>
        <taxon>Agaricomycetes</taxon>
        <taxon>Polyporales</taxon>
        <taxon>Irpicaceae</taxon>
        <taxon>Irpex</taxon>
    </lineage>
</organism>
<evidence type="ECO:0000313" key="2">
    <source>
        <dbReference type="Proteomes" id="UP001055072"/>
    </source>
</evidence>
<feature type="non-terminal residue" evidence="1">
    <location>
        <position position="191"/>
    </location>
</feature>
<accession>A0ACB8TXH1</accession>
<protein>
    <submittedName>
        <fullName evidence="1">Uncharacterized protein</fullName>
    </submittedName>
</protein>
<name>A0ACB8TXH1_9APHY</name>
<dbReference type="Proteomes" id="UP001055072">
    <property type="component" value="Unassembled WGS sequence"/>
</dbReference>
<keyword evidence="2" id="KW-1185">Reference proteome</keyword>
<proteinExistence type="predicted"/>
<feature type="non-terminal residue" evidence="1">
    <location>
        <position position="1"/>
    </location>
</feature>
<dbReference type="EMBL" id="MU274922">
    <property type="protein sequence ID" value="KAI0086705.1"/>
    <property type="molecule type" value="Genomic_DNA"/>
</dbReference>
<comment type="caution">
    <text evidence="1">The sequence shown here is derived from an EMBL/GenBank/DDBJ whole genome shotgun (WGS) entry which is preliminary data.</text>
</comment>
<sequence length="191" mass="21355">LSPADICCLAKTTQVFRVMLSRNLSCLYSINRQLLRFFDDPSAFRILQAQTGAIISGSFALQFFTQIVVSEDDLDVYAVTTARSEIGAWLLANGYQYAPCPPYYHPDNSKLLLDKGQAEINHDSVEGVLNIMDFVRDVDGLVQKVQVHFVGESPLVAVTNFHSTMLMNFITYETAYCLYPKATLIARANLI</sequence>
<reference evidence="1" key="1">
    <citation type="journal article" date="2021" name="Environ. Microbiol.">
        <title>Gene family expansions and transcriptome signatures uncover fungal adaptations to wood decay.</title>
        <authorList>
            <person name="Hage H."/>
            <person name="Miyauchi S."/>
            <person name="Viragh M."/>
            <person name="Drula E."/>
            <person name="Min B."/>
            <person name="Chaduli D."/>
            <person name="Navarro D."/>
            <person name="Favel A."/>
            <person name="Norest M."/>
            <person name="Lesage-Meessen L."/>
            <person name="Balint B."/>
            <person name="Merenyi Z."/>
            <person name="de Eugenio L."/>
            <person name="Morin E."/>
            <person name="Martinez A.T."/>
            <person name="Baldrian P."/>
            <person name="Stursova M."/>
            <person name="Martinez M.J."/>
            <person name="Novotny C."/>
            <person name="Magnuson J.K."/>
            <person name="Spatafora J.W."/>
            <person name="Maurice S."/>
            <person name="Pangilinan J."/>
            <person name="Andreopoulos W."/>
            <person name="LaButti K."/>
            <person name="Hundley H."/>
            <person name="Na H."/>
            <person name="Kuo A."/>
            <person name="Barry K."/>
            <person name="Lipzen A."/>
            <person name="Henrissat B."/>
            <person name="Riley R."/>
            <person name="Ahrendt S."/>
            <person name="Nagy L.G."/>
            <person name="Grigoriev I.V."/>
            <person name="Martin F."/>
            <person name="Rosso M.N."/>
        </authorList>
    </citation>
    <scope>NUCLEOTIDE SEQUENCE</scope>
    <source>
        <strain evidence="1">CBS 384.51</strain>
    </source>
</reference>
<gene>
    <name evidence="1" type="ORF">BDY19DRAFT_856603</name>
</gene>